<evidence type="ECO:0000256" key="4">
    <source>
        <dbReference type="ARBA" id="ARBA00023242"/>
    </source>
</evidence>
<dbReference type="PRINTS" id="PR00937">
    <property type="entry name" value="TBOX"/>
</dbReference>
<dbReference type="InterPro" id="IPR001699">
    <property type="entry name" value="TF_T-box"/>
</dbReference>
<evidence type="ECO:0000259" key="6">
    <source>
        <dbReference type="PROSITE" id="PS50252"/>
    </source>
</evidence>
<feature type="region of interest" description="Disordered" evidence="5">
    <location>
        <begin position="604"/>
        <end position="632"/>
    </location>
</feature>
<dbReference type="OrthoDB" id="7442607at2759"/>
<proteinExistence type="predicted"/>
<feature type="compositionally biased region" description="Low complexity" evidence="5">
    <location>
        <begin position="552"/>
        <end position="575"/>
    </location>
</feature>
<dbReference type="AlphaFoldDB" id="A0A9P6LX33"/>
<evidence type="ECO:0000256" key="1">
    <source>
        <dbReference type="ARBA" id="ARBA00023015"/>
    </source>
</evidence>
<evidence type="ECO:0000256" key="3">
    <source>
        <dbReference type="ARBA" id="ARBA00023163"/>
    </source>
</evidence>
<feature type="region of interest" description="Disordered" evidence="5">
    <location>
        <begin position="537"/>
        <end position="589"/>
    </location>
</feature>
<dbReference type="GO" id="GO:0005634">
    <property type="term" value="C:nucleus"/>
    <property type="evidence" value="ECO:0007669"/>
    <property type="project" value="InterPro"/>
</dbReference>
<dbReference type="PANTHER" id="PTHR11267:SF181">
    <property type="entry name" value="OPTOMOTOR-BLIND PROTEIN"/>
    <property type="match status" value="1"/>
</dbReference>
<feature type="region of interest" description="Disordered" evidence="5">
    <location>
        <begin position="85"/>
        <end position="121"/>
    </location>
</feature>
<feature type="domain" description="T-box" evidence="6">
    <location>
        <begin position="168"/>
        <end position="372"/>
    </location>
</feature>
<dbReference type="Gene3D" id="2.60.40.820">
    <property type="entry name" value="Transcription factor, T-box"/>
    <property type="match status" value="1"/>
</dbReference>
<protein>
    <submittedName>
        <fullName evidence="7">T-box transcription factor tbx21</fullName>
    </submittedName>
</protein>
<dbReference type="EMBL" id="JAAAHY010001293">
    <property type="protein sequence ID" value="KAF9950523.1"/>
    <property type="molecule type" value="Genomic_DNA"/>
</dbReference>
<dbReference type="GO" id="GO:0000785">
    <property type="term" value="C:chromatin"/>
    <property type="evidence" value="ECO:0007669"/>
    <property type="project" value="TreeGrafter"/>
</dbReference>
<dbReference type="InterPro" id="IPR046360">
    <property type="entry name" value="T-box_DNA-bd"/>
</dbReference>
<dbReference type="InterPro" id="IPR036960">
    <property type="entry name" value="T-box_sf"/>
</dbReference>
<feature type="region of interest" description="Disordered" evidence="5">
    <location>
        <begin position="360"/>
        <end position="381"/>
    </location>
</feature>
<organism evidence="7 8">
    <name type="scientific">Mortierella alpina</name>
    <name type="common">Oleaginous fungus</name>
    <name type="synonym">Mortierella renispora</name>
    <dbReference type="NCBI Taxonomy" id="64518"/>
    <lineage>
        <taxon>Eukaryota</taxon>
        <taxon>Fungi</taxon>
        <taxon>Fungi incertae sedis</taxon>
        <taxon>Mucoromycota</taxon>
        <taxon>Mortierellomycotina</taxon>
        <taxon>Mortierellomycetes</taxon>
        <taxon>Mortierellales</taxon>
        <taxon>Mortierellaceae</taxon>
        <taxon>Mortierella</taxon>
    </lineage>
</organism>
<evidence type="ECO:0000256" key="2">
    <source>
        <dbReference type="ARBA" id="ARBA00023125"/>
    </source>
</evidence>
<comment type="caution">
    <text evidence="7">The sequence shown here is derived from an EMBL/GenBank/DDBJ whole genome shotgun (WGS) entry which is preliminary data.</text>
</comment>
<keyword evidence="2" id="KW-0238">DNA-binding</keyword>
<dbReference type="SUPFAM" id="SSF49417">
    <property type="entry name" value="p53-like transcription factors"/>
    <property type="match status" value="1"/>
</dbReference>
<dbReference type="SMART" id="SM00425">
    <property type="entry name" value="TBOX"/>
    <property type="match status" value="1"/>
</dbReference>
<feature type="compositionally biased region" description="Acidic residues" evidence="5">
    <location>
        <begin position="415"/>
        <end position="438"/>
    </location>
</feature>
<feature type="region of interest" description="Disordered" evidence="5">
    <location>
        <begin position="405"/>
        <end position="461"/>
    </location>
</feature>
<dbReference type="PANTHER" id="PTHR11267">
    <property type="entry name" value="T-BOX PROTEIN-RELATED"/>
    <property type="match status" value="1"/>
</dbReference>
<dbReference type="PROSITE" id="PS50252">
    <property type="entry name" value="TBOX_3"/>
    <property type="match status" value="1"/>
</dbReference>
<dbReference type="GO" id="GO:0001708">
    <property type="term" value="P:cell fate specification"/>
    <property type="evidence" value="ECO:0007669"/>
    <property type="project" value="TreeGrafter"/>
</dbReference>
<dbReference type="Pfam" id="PF00907">
    <property type="entry name" value="T-box"/>
    <property type="match status" value="1"/>
</dbReference>
<reference evidence="7" key="1">
    <citation type="journal article" date="2020" name="Fungal Divers.">
        <title>Resolving the Mortierellaceae phylogeny through synthesis of multi-gene phylogenetics and phylogenomics.</title>
        <authorList>
            <person name="Vandepol N."/>
            <person name="Liber J."/>
            <person name="Desiro A."/>
            <person name="Na H."/>
            <person name="Kennedy M."/>
            <person name="Barry K."/>
            <person name="Grigoriev I.V."/>
            <person name="Miller A.N."/>
            <person name="O'Donnell K."/>
            <person name="Stajich J.E."/>
            <person name="Bonito G."/>
        </authorList>
    </citation>
    <scope>NUCLEOTIDE SEQUENCE</scope>
    <source>
        <strain evidence="7">CK1249</strain>
    </source>
</reference>
<sequence length="838" mass="92535">MPHHWQDDTASGYTISTRVPCQDSASIFKQDCSRKETDTALSFFGLHQGNTEQSIGEPDPDLGFPSLWYSALFDAPEPRTSLLQFKKDPQSPSLQNGAASESDLHLSQVPRTSPKPIDRDTTDLSQWHDIASSKDGSHSRVAPLSSTHPISNFQASLSSITPAPEILLVDADLWSKFHEQGNEMIITRSGRCLFPCLRFKAVNLDPTAIYTIYLDFELVDGRRFKFEGGNWKASNAVIRTDGDAGEMAAALAQESYTHPHKYQTGAHWMKDTIFFDKVKLSNSRESAAKSVRRASSVKSAVGNSHHIFHMSSFHQYRPRVHLVQRAAHSDAVASSITYTFQQTTFIAVTHYQNSKVNDLKKGFNPHARGSRGSAGTSVSLPAAIEQEPSRFSLRSKRVKTLKRRYCERDTSESDLNADADVDDAETDQSSDGDEDDLGSDLSTLPEAARTSSSETFEGSPKSLCRLNKDNCALVSISIARGMIEAKRKSEPPQLTKRVQRKVSTTLFDPHPTQSMAAHDLPDLKSFHATLADSTLAGSNADRKQRIHKSGRFDSSSSSAQSSSSASTKRSSRCSAPSFPRTVQVKKPQKVEPEYDIQEKFAQLSASHSVPPAMEHQQHGAQQESVTLPLHHDPPTAPSLSWYQRFVHWDQHSQALSHQAIQRPALPTPPQSSEESESCLILPFAMDKNIDYMMLHRPPQNTPSQALSTSLLETPGNVVQDTRAFDRSEVSPSIGPHSHLPVVTTGTRRAHSQFHIQEGNTSSQVQSNLTTTYTTILESRTLMSTTSDVALLPSSGGSLSAHLQHALRENLRLKAFIRARYGSEAEAEANAVMAMERRQ</sequence>
<keyword evidence="1" id="KW-0805">Transcription regulation</keyword>
<name>A0A9P6LX33_MORAP</name>
<keyword evidence="8" id="KW-1185">Reference proteome</keyword>
<evidence type="ECO:0000256" key="5">
    <source>
        <dbReference type="SAM" id="MobiDB-lite"/>
    </source>
</evidence>
<dbReference type="InterPro" id="IPR008967">
    <property type="entry name" value="p53-like_TF_DNA-bd_sf"/>
</dbReference>
<dbReference type="GO" id="GO:0000981">
    <property type="term" value="F:DNA-binding transcription factor activity, RNA polymerase II-specific"/>
    <property type="evidence" value="ECO:0007669"/>
    <property type="project" value="TreeGrafter"/>
</dbReference>
<keyword evidence="4" id="KW-0539">Nucleus</keyword>
<dbReference type="GO" id="GO:0000978">
    <property type="term" value="F:RNA polymerase II cis-regulatory region sequence-specific DNA binding"/>
    <property type="evidence" value="ECO:0007669"/>
    <property type="project" value="InterPro"/>
</dbReference>
<evidence type="ECO:0000313" key="7">
    <source>
        <dbReference type="EMBL" id="KAF9950523.1"/>
    </source>
</evidence>
<feature type="compositionally biased region" description="Polar residues" evidence="5">
    <location>
        <begin position="90"/>
        <end position="99"/>
    </location>
</feature>
<dbReference type="GO" id="GO:0045893">
    <property type="term" value="P:positive regulation of DNA-templated transcription"/>
    <property type="evidence" value="ECO:0007669"/>
    <property type="project" value="InterPro"/>
</dbReference>
<evidence type="ECO:0000313" key="8">
    <source>
        <dbReference type="Proteomes" id="UP000738359"/>
    </source>
</evidence>
<accession>A0A9P6LX33</accession>
<gene>
    <name evidence="7" type="primary">TBX21</name>
    <name evidence="7" type="ORF">BGZ70_001328</name>
</gene>
<keyword evidence="3" id="KW-0804">Transcription</keyword>
<dbReference type="Proteomes" id="UP000738359">
    <property type="component" value="Unassembled WGS sequence"/>
</dbReference>